<keyword evidence="3" id="KW-0007">Acetylation</keyword>
<evidence type="ECO:0000256" key="4">
    <source>
        <dbReference type="PROSITE-ProRule" id="PRU00221"/>
    </source>
</evidence>
<evidence type="ECO:0000313" key="7">
    <source>
        <dbReference type="Proteomes" id="UP001372338"/>
    </source>
</evidence>
<evidence type="ECO:0000256" key="1">
    <source>
        <dbReference type="ARBA" id="ARBA00022574"/>
    </source>
</evidence>
<gene>
    <name evidence="6" type="ORF">RIF29_11328</name>
</gene>
<feature type="repeat" description="WD" evidence="4">
    <location>
        <begin position="224"/>
        <end position="264"/>
    </location>
</feature>
<feature type="region of interest" description="Disordered" evidence="5">
    <location>
        <begin position="49"/>
        <end position="78"/>
    </location>
</feature>
<dbReference type="EMBL" id="JAYWIO010000002">
    <property type="protein sequence ID" value="KAK7282498.1"/>
    <property type="molecule type" value="Genomic_DNA"/>
</dbReference>
<dbReference type="FunFam" id="2.130.10.10:FF:000234">
    <property type="entry name" value="WD repeat-containing protein LWD1"/>
    <property type="match status" value="1"/>
</dbReference>
<evidence type="ECO:0000313" key="6">
    <source>
        <dbReference type="EMBL" id="KAK7282498.1"/>
    </source>
</evidence>
<proteinExistence type="predicted"/>
<evidence type="ECO:0000256" key="3">
    <source>
        <dbReference type="ARBA" id="ARBA00022990"/>
    </source>
</evidence>
<keyword evidence="2" id="KW-0677">Repeat</keyword>
<dbReference type="Gene3D" id="2.130.10.10">
    <property type="entry name" value="YVTN repeat-like/Quinoprotein amine dehydrogenase"/>
    <property type="match status" value="1"/>
</dbReference>
<accession>A0AAN9NZW6</accession>
<dbReference type="PANTHER" id="PTHR19919">
    <property type="entry name" value="WD REPEAT CONTAINING PROTEIN"/>
    <property type="match status" value="1"/>
</dbReference>
<dbReference type="SUPFAM" id="SSF50978">
    <property type="entry name" value="WD40 repeat-like"/>
    <property type="match status" value="1"/>
</dbReference>
<dbReference type="PROSITE" id="PS00678">
    <property type="entry name" value="WD_REPEATS_1"/>
    <property type="match status" value="1"/>
</dbReference>
<dbReference type="InterPro" id="IPR045159">
    <property type="entry name" value="DCAF7-like"/>
</dbReference>
<name>A0AAN9NZW6_CROPI</name>
<sequence>MGMGVGFSNQLKDTKVELKVLFIFFHTSPIDSTPHSLLPPYFSPSSLVNPTTTHISQQTKMENPTQHQDPNNLRSNTSSVTYDSPYPLYAMSSSPHRLAVGSFIEEYTNRVDILSFNPDTLSLRPLPSLSFDHPYPPTKIMFHPSPSPSPDLLATSGDYLRLWDLRENSVEPLSLFNNSKSSEFCAPLTSFDWNDVEPKRIGTSSIDTTCTIWDIEKGVVETQLIAHDKEVYDIAWGEARVFASVSADGSVRIFDLRDKEHSTIIYESPQPDTPLLRLAWNKQDLRYMATILMDSNKVVILDIRSPTMPVAELERHRGGVSAIAWAPHSSRHICSGGDDSQALIWELPTVAGPGGIDPISMYSAPAEINQLQWPAAHPDWIAIAFANKLQLLKV</sequence>
<dbReference type="SMART" id="SM00320">
    <property type="entry name" value="WD40"/>
    <property type="match status" value="4"/>
</dbReference>
<dbReference type="Pfam" id="PF00400">
    <property type="entry name" value="WD40"/>
    <property type="match status" value="2"/>
</dbReference>
<dbReference type="Proteomes" id="UP001372338">
    <property type="component" value="Unassembled WGS sequence"/>
</dbReference>
<dbReference type="InterPro" id="IPR036322">
    <property type="entry name" value="WD40_repeat_dom_sf"/>
</dbReference>
<evidence type="ECO:0000256" key="5">
    <source>
        <dbReference type="SAM" id="MobiDB-lite"/>
    </source>
</evidence>
<comment type="caution">
    <text evidence="6">The sequence shown here is derived from an EMBL/GenBank/DDBJ whole genome shotgun (WGS) entry which is preliminary data.</text>
</comment>
<dbReference type="InterPro" id="IPR001680">
    <property type="entry name" value="WD40_rpt"/>
</dbReference>
<dbReference type="InterPro" id="IPR015943">
    <property type="entry name" value="WD40/YVTN_repeat-like_dom_sf"/>
</dbReference>
<protein>
    <submittedName>
        <fullName evidence="6">Uncharacterized protein</fullName>
    </submittedName>
</protein>
<feature type="repeat" description="WD" evidence="4">
    <location>
        <begin position="313"/>
        <end position="347"/>
    </location>
</feature>
<keyword evidence="7" id="KW-1185">Reference proteome</keyword>
<evidence type="ECO:0000256" key="2">
    <source>
        <dbReference type="ARBA" id="ARBA00022737"/>
    </source>
</evidence>
<organism evidence="6 7">
    <name type="scientific">Crotalaria pallida</name>
    <name type="common">Smooth rattlebox</name>
    <name type="synonym">Crotalaria striata</name>
    <dbReference type="NCBI Taxonomy" id="3830"/>
    <lineage>
        <taxon>Eukaryota</taxon>
        <taxon>Viridiplantae</taxon>
        <taxon>Streptophyta</taxon>
        <taxon>Embryophyta</taxon>
        <taxon>Tracheophyta</taxon>
        <taxon>Spermatophyta</taxon>
        <taxon>Magnoliopsida</taxon>
        <taxon>eudicotyledons</taxon>
        <taxon>Gunneridae</taxon>
        <taxon>Pentapetalae</taxon>
        <taxon>rosids</taxon>
        <taxon>fabids</taxon>
        <taxon>Fabales</taxon>
        <taxon>Fabaceae</taxon>
        <taxon>Papilionoideae</taxon>
        <taxon>50 kb inversion clade</taxon>
        <taxon>genistoids sensu lato</taxon>
        <taxon>core genistoids</taxon>
        <taxon>Crotalarieae</taxon>
        <taxon>Crotalaria</taxon>
    </lineage>
</organism>
<dbReference type="PROSITE" id="PS50082">
    <property type="entry name" value="WD_REPEATS_2"/>
    <property type="match status" value="2"/>
</dbReference>
<keyword evidence="1 4" id="KW-0853">WD repeat</keyword>
<dbReference type="PROSITE" id="PS50294">
    <property type="entry name" value="WD_REPEATS_REGION"/>
    <property type="match status" value="1"/>
</dbReference>
<reference evidence="6 7" key="1">
    <citation type="submission" date="2024-01" db="EMBL/GenBank/DDBJ databases">
        <title>The genomes of 5 underutilized Papilionoideae crops provide insights into root nodulation and disease resistanc.</title>
        <authorList>
            <person name="Yuan L."/>
        </authorList>
    </citation>
    <scope>NUCLEOTIDE SEQUENCE [LARGE SCALE GENOMIC DNA]</scope>
    <source>
        <strain evidence="6">ZHUSHIDOU_FW_LH</strain>
        <tissue evidence="6">Leaf</tissue>
    </source>
</reference>
<dbReference type="InterPro" id="IPR019775">
    <property type="entry name" value="WD40_repeat_CS"/>
</dbReference>
<dbReference type="AlphaFoldDB" id="A0AAN9NZW6"/>